<comment type="similarity">
    <text evidence="1">Belongs to the isocitrate lyase/PEP mutase superfamily. PEP mutase family.</text>
</comment>
<evidence type="ECO:0000256" key="1">
    <source>
        <dbReference type="ARBA" id="ARBA00038455"/>
    </source>
</evidence>
<dbReference type="SUPFAM" id="SSF51621">
    <property type="entry name" value="Phosphoenolpyruvate/pyruvate domain"/>
    <property type="match status" value="1"/>
</dbReference>
<dbReference type="InterPro" id="IPR040442">
    <property type="entry name" value="Pyrv_kinase-like_dom_sf"/>
</dbReference>
<dbReference type="Gene3D" id="3.20.20.60">
    <property type="entry name" value="Phosphoenolpyruvate-binding domains"/>
    <property type="match status" value="1"/>
</dbReference>
<reference evidence="2" key="1">
    <citation type="submission" date="2023-10" db="EMBL/GenBank/DDBJ databases">
        <title>Complete genome sequence of Streptomyces sp. JL1001.</title>
        <authorList>
            <person name="Jiang L."/>
        </authorList>
    </citation>
    <scope>NUCLEOTIDE SEQUENCE</scope>
    <source>
        <strain evidence="2">JL1001</strain>
    </source>
</reference>
<accession>A0AAU8KT58</accession>
<sequence>MPIAHKDVGLRGWGNKLNSNLRCMLDGPGHLRVMGAHDGLSASLAENAGFEAIWAGGLGISSSYRVADAGLLTMTEFLNAAAQMRAACNLPIIADVDGGFGDSNVIRRMVQLYEAAGIDAICIEDKQYPKRNSFRGGHQLEAPDTFAQKIAVAKAAQRGTDFMVVARLESLIAGAGMDDALSRGELYHDAGADAVLIHSRASHAGEIREFCERWKRTGRDVPLLCVPTTYASVSARELGEMGISGIIYANQAIRASVKAVADAMASIAKYDSSAELDSSMATLGELFELIGMNDVLGDEPWQGVPQPAGKR</sequence>
<dbReference type="PANTHER" id="PTHR42905:SF7">
    <property type="entry name" value="PHOSPHOENOLPYRUVATE PHOSPHOMUTASE"/>
    <property type="match status" value="1"/>
</dbReference>
<name>A0AAU8KT58_9ACTN</name>
<dbReference type="CDD" id="cd00377">
    <property type="entry name" value="ICL_PEPM"/>
    <property type="match status" value="1"/>
</dbReference>
<dbReference type="Pfam" id="PF13714">
    <property type="entry name" value="PEP_mutase"/>
    <property type="match status" value="1"/>
</dbReference>
<keyword evidence="2" id="KW-0456">Lyase</keyword>
<dbReference type="GO" id="GO:0016829">
    <property type="term" value="F:lyase activity"/>
    <property type="evidence" value="ECO:0007669"/>
    <property type="project" value="UniProtKB-KW"/>
</dbReference>
<dbReference type="EMBL" id="CP136798">
    <property type="protein sequence ID" value="XCN18789.1"/>
    <property type="molecule type" value="Genomic_DNA"/>
</dbReference>
<gene>
    <name evidence="2" type="ORF">R1Y80_20490</name>
</gene>
<protein>
    <submittedName>
        <fullName evidence="2">Isocitrate lyase/phosphoenolpyruvate mutase family protein</fullName>
    </submittedName>
</protein>
<dbReference type="RefSeq" id="WP_100559473.1">
    <property type="nucleotide sequence ID" value="NZ_CP136798.1"/>
</dbReference>
<dbReference type="AlphaFoldDB" id="A0AAU8KT58"/>
<evidence type="ECO:0000313" key="2">
    <source>
        <dbReference type="EMBL" id="XCN18789.1"/>
    </source>
</evidence>
<dbReference type="InterPro" id="IPR039556">
    <property type="entry name" value="ICL/PEPM"/>
</dbReference>
<dbReference type="InterPro" id="IPR015813">
    <property type="entry name" value="Pyrv/PenolPyrv_kinase-like_dom"/>
</dbReference>
<proteinExistence type="inferred from homology"/>
<organism evidence="2">
    <name type="scientific">Streptomyces sp. JL1001</name>
    <dbReference type="NCBI Taxonomy" id="3078227"/>
    <lineage>
        <taxon>Bacteria</taxon>
        <taxon>Bacillati</taxon>
        <taxon>Actinomycetota</taxon>
        <taxon>Actinomycetes</taxon>
        <taxon>Kitasatosporales</taxon>
        <taxon>Streptomycetaceae</taxon>
        <taxon>Streptomyces</taxon>
    </lineage>
</organism>
<dbReference type="PANTHER" id="PTHR42905">
    <property type="entry name" value="PHOSPHOENOLPYRUVATE CARBOXYLASE"/>
    <property type="match status" value="1"/>
</dbReference>